<reference evidence="2 3" key="1">
    <citation type="journal article" date="2015" name="Int. J. Syst. Evol. Microbiol.">
        <title>Sphingomonas hengshuiensis sp. nov., isolated from lake wetland.</title>
        <authorList>
            <person name="Wei S."/>
            <person name="Wang T."/>
            <person name="Liu H."/>
            <person name="Zhang C."/>
            <person name="Guo J."/>
            <person name="Wang Q."/>
            <person name="Liang K."/>
            <person name="Zhang Z."/>
        </authorList>
    </citation>
    <scope>NUCLEOTIDE SEQUENCE [LARGE SCALE GENOMIC DNA]</scope>
    <source>
        <strain evidence="2 3">WHSC-8</strain>
    </source>
</reference>
<organism evidence="2 3">
    <name type="scientific">Sphingomonas hengshuiensis</name>
    <dbReference type="NCBI Taxonomy" id="1609977"/>
    <lineage>
        <taxon>Bacteria</taxon>
        <taxon>Pseudomonadati</taxon>
        <taxon>Pseudomonadota</taxon>
        <taxon>Alphaproteobacteria</taxon>
        <taxon>Sphingomonadales</taxon>
        <taxon>Sphingomonadaceae</taxon>
        <taxon>Sphingomonas</taxon>
    </lineage>
</organism>
<evidence type="ECO:0000313" key="2">
    <source>
        <dbReference type="EMBL" id="AJP70607.1"/>
    </source>
</evidence>
<dbReference type="SUPFAM" id="SSF53335">
    <property type="entry name" value="S-adenosyl-L-methionine-dependent methyltransferases"/>
    <property type="match status" value="1"/>
</dbReference>
<evidence type="ECO:0000313" key="3">
    <source>
        <dbReference type="Proteomes" id="UP000032300"/>
    </source>
</evidence>
<gene>
    <name evidence="2" type="ORF">TS85_00340</name>
</gene>
<name>A0A7U5HVC1_9SPHN</name>
<dbReference type="KEGG" id="sphi:TS85_00340"/>
<dbReference type="InterPro" id="IPR029063">
    <property type="entry name" value="SAM-dependent_MTases_sf"/>
</dbReference>
<feature type="domain" description="Methyltransferase FkbM" evidence="1">
    <location>
        <begin position="48"/>
        <end position="122"/>
    </location>
</feature>
<sequence length="201" mass="22789">MRTNFDLQGFSEIRAHEIALTNFDGEVKFSDLEALSGVNAIVESDNVGGEIPTVTVPAAKIDSIFQMNGQRIAIKLDVEGHEVQVLEGARQLLEANDCVLQVEILTKQNDLECTDFLAGRGYERALHIYNDHYFIRKGNEALRETMRDEAFVAFDSLMHMYLDLSRVSGKVSSDVKKFLTRHPEHAQHFPTRKMPERPILK</sequence>
<proteinExistence type="predicted"/>
<dbReference type="Proteomes" id="UP000032300">
    <property type="component" value="Chromosome"/>
</dbReference>
<dbReference type="AlphaFoldDB" id="A0A7U5HVC1"/>
<keyword evidence="3" id="KW-1185">Reference proteome</keyword>
<dbReference type="Pfam" id="PF05050">
    <property type="entry name" value="Methyltransf_21"/>
    <property type="match status" value="1"/>
</dbReference>
<evidence type="ECO:0000259" key="1">
    <source>
        <dbReference type="Pfam" id="PF05050"/>
    </source>
</evidence>
<dbReference type="EMBL" id="CP010836">
    <property type="protein sequence ID" value="AJP70607.1"/>
    <property type="molecule type" value="Genomic_DNA"/>
</dbReference>
<dbReference type="InterPro" id="IPR006342">
    <property type="entry name" value="FkbM_mtfrase"/>
</dbReference>
<dbReference type="NCBIfam" id="TIGR01444">
    <property type="entry name" value="fkbM_fam"/>
    <property type="match status" value="1"/>
</dbReference>
<protein>
    <recommendedName>
        <fullName evidence="1">Methyltransferase FkbM domain-containing protein</fullName>
    </recommendedName>
</protein>
<accession>A0A7U5HVC1</accession>
<reference evidence="2 3" key="2">
    <citation type="submission" date="2015-02" db="EMBL/GenBank/DDBJ databases">
        <title>The complete genome of Sphingomonas hengshuiensis sp. WHSC-8 isolated from soil of Hengshui Lake.</title>
        <authorList>
            <person name="Wei S."/>
            <person name="Guo J."/>
            <person name="Su C."/>
            <person name="Wu R."/>
            <person name="Zhang Z."/>
            <person name="Liang K."/>
            <person name="Li H."/>
            <person name="Wang T."/>
            <person name="Liu H."/>
            <person name="Zhang C."/>
            <person name="Li Z."/>
            <person name="Wang Q."/>
            <person name="Meng J."/>
        </authorList>
    </citation>
    <scope>NUCLEOTIDE SEQUENCE [LARGE SCALE GENOMIC DNA]</scope>
    <source>
        <strain evidence="2 3">WHSC-8</strain>
    </source>
</reference>
<dbReference type="Gene3D" id="3.40.50.150">
    <property type="entry name" value="Vaccinia Virus protein VP39"/>
    <property type="match status" value="1"/>
</dbReference>